<dbReference type="InterPro" id="IPR000182">
    <property type="entry name" value="GNAT_dom"/>
</dbReference>
<sequence>MEPVEINAGSCYLRQLRADGFIDDRPALIAAFDDPVFLRFVPGFDLSTTAAADDYVARRAQEWLDGTRCSWAIAEPTTGELLGEVGLKRLDLPHGNAETAIWLRPGARGRGLATTAVGAALRFGFGALGLTAIHYLHEPDNVASGAVAGRCGFTYIGPVLGTRDVRWTVGPGEVA</sequence>
<keyword evidence="2" id="KW-1185">Reference proteome</keyword>
<dbReference type="OrthoDB" id="2061990at2"/>
<dbReference type="GO" id="GO:1990189">
    <property type="term" value="F:protein N-terminal-serine acetyltransferase activity"/>
    <property type="evidence" value="ECO:0007669"/>
    <property type="project" value="TreeGrafter"/>
</dbReference>
<dbReference type="GO" id="GO:0005737">
    <property type="term" value="C:cytoplasm"/>
    <property type="evidence" value="ECO:0007669"/>
    <property type="project" value="TreeGrafter"/>
</dbReference>
<dbReference type="Proteomes" id="UP000199494">
    <property type="component" value="Unassembled WGS sequence"/>
</dbReference>
<evidence type="ECO:0000313" key="2">
    <source>
        <dbReference type="Proteomes" id="UP000199494"/>
    </source>
</evidence>
<dbReference type="STRING" id="530584.SAMN05421630_114162"/>
<reference evidence="1 2" key="1">
    <citation type="submission" date="2016-10" db="EMBL/GenBank/DDBJ databases">
        <authorList>
            <person name="de Groot N.N."/>
        </authorList>
    </citation>
    <scope>NUCLEOTIDE SEQUENCE [LARGE SCALE GENOMIC DNA]</scope>
    <source>
        <strain evidence="1 2">CGMCC 4.5506</strain>
    </source>
</reference>
<dbReference type="Gene3D" id="3.40.630.30">
    <property type="match status" value="1"/>
</dbReference>
<protein>
    <submittedName>
        <fullName evidence="1">Protein N-acetyltransferase, RimJ/RimL family</fullName>
    </submittedName>
</protein>
<dbReference type="PANTHER" id="PTHR43441">
    <property type="entry name" value="RIBOSOMAL-PROTEIN-SERINE ACETYLTRANSFERASE"/>
    <property type="match status" value="1"/>
</dbReference>
<gene>
    <name evidence="1" type="ORF">SAMN05421630_114162</name>
</gene>
<dbReference type="EMBL" id="FMZE01000014">
    <property type="protein sequence ID" value="SDD92719.1"/>
    <property type="molecule type" value="Genomic_DNA"/>
</dbReference>
<accession>A0A222VKE6</accession>
<dbReference type="GO" id="GO:0008999">
    <property type="term" value="F:protein-N-terminal-alanine acetyltransferase activity"/>
    <property type="evidence" value="ECO:0007669"/>
    <property type="project" value="TreeGrafter"/>
</dbReference>
<dbReference type="InterPro" id="IPR051908">
    <property type="entry name" value="Ribosomal_N-acetyltransferase"/>
</dbReference>
<dbReference type="KEGG" id="pmad:BAY61_03705"/>
<dbReference type="Pfam" id="PF13302">
    <property type="entry name" value="Acetyltransf_3"/>
    <property type="match status" value="1"/>
</dbReference>
<dbReference type="RefSeq" id="WP_091810537.1">
    <property type="nucleotide sequence ID" value="NZ_CP016353.1"/>
</dbReference>
<evidence type="ECO:0000313" key="1">
    <source>
        <dbReference type="EMBL" id="SDD92719.1"/>
    </source>
</evidence>
<dbReference type="AlphaFoldDB" id="A0A222VKE6"/>
<keyword evidence="1" id="KW-0808">Transferase</keyword>
<proteinExistence type="predicted"/>
<dbReference type="PROSITE" id="PS51186">
    <property type="entry name" value="GNAT"/>
    <property type="match status" value="1"/>
</dbReference>
<dbReference type="PANTHER" id="PTHR43441:SF10">
    <property type="entry name" value="ACETYLTRANSFERASE"/>
    <property type="match status" value="1"/>
</dbReference>
<name>A0A222VKE6_9PSEU</name>
<organism evidence="1 2">
    <name type="scientific">Prauserella marina</name>
    <dbReference type="NCBI Taxonomy" id="530584"/>
    <lineage>
        <taxon>Bacteria</taxon>
        <taxon>Bacillati</taxon>
        <taxon>Actinomycetota</taxon>
        <taxon>Actinomycetes</taxon>
        <taxon>Pseudonocardiales</taxon>
        <taxon>Pseudonocardiaceae</taxon>
        <taxon>Prauserella</taxon>
    </lineage>
</organism>
<dbReference type="SUPFAM" id="SSF55729">
    <property type="entry name" value="Acyl-CoA N-acyltransferases (Nat)"/>
    <property type="match status" value="1"/>
</dbReference>
<dbReference type="InterPro" id="IPR016181">
    <property type="entry name" value="Acyl_CoA_acyltransferase"/>
</dbReference>